<evidence type="ECO:0000313" key="9">
    <source>
        <dbReference type="EMBL" id="QMS84660.1"/>
    </source>
</evidence>
<dbReference type="AlphaFoldDB" id="A0A7L7KPF2"/>
<keyword evidence="4" id="KW-1003">Cell membrane</keyword>
<evidence type="ECO:0000256" key="7">
    <source>
        <dbReference type="ARBA" id="ARBA00023136"/>
    </source>
</evidence>
<evidence type="ECO:0000256" key="8">
    <source>
        <dbReference type="SAM" id="Phobius"/>
    </source>
</evidence>
<feature type="transmembrane region" description="Helical" evidence="8">
    <location>
        <begin position="37"/>
        <end position="57"/>
    </location>
</feature>
<keyword evidence="10" id="KW-1185">Reference proteome</keyword>
<comment type="similarity">
    <text evidence="2">Belongs to the CPA3 antiporters (TC 2.A.63) subunit F family.</text>
</comment>
<reference evidence="9 10" key="1">
    <citation type="submission" date="2020-02" db="EMBL/GenBank/DDBJ databases">
        <authorList>
            <person name="Zheng R.K."/>
            <person name="Sun C.M."/>
        </authorList>
    </citation>
    <scope>NUCLEOTIDE SEQUENCE [LARGE SCALE GENOMIC DNA]</scope>
    <source>
        <strain evidence="10">zrk13</strain>
    </source>
</reference>
<gene>
    <name evidence="9" type="ORF">G4Z02_02470</name>
</gene>
<dbReference type="PANTHER" id="PTHR34702">
    <property type="entry name" value="NA(+)/H(+) ANTIPORTER SUBUNIT F1"/>
    <property type="match status" value="1"/>
</dbReference>
<evidence type="ECO:0000256" key="3">
    <source>
        <dbReference type="ARBA" id="ARBA00022448"/>
    </source>
</evidence>
<dbReference type="KEGG" id="xcl:G4Z02_02470"/>
<dbReference type="Pfam" id="PF04066">
    <property type="entry name" value="MrpF_PhaF"/>
    <property type="match status" value="1"/>
</dbReference>
<evidence type="ECO:0000256" key="2">
    <source>
        <dbReference type="ARBA" id="ARBA00009212"/>
    </source>
</evidence>
<dbReference type="Proteomes" id="UP000514720">
    <property type="component" value="Chromosome"/>
</dbReference>
<evidence type="ECO:0000256" key="6">
    <source>
        <dbReference type="ARBA" id="ARBA00022989"/>
    </source>
</evidence>
<keyword evidence="7 8" id="KW-0472">Membrane</keyword>
<keyword evidence="3" id="KW-0813">Transport</keyword>
<proteinExistence type="inferred from homology"/>
<evidence type="ECO:0000256" key="5">
    <source>
        <dbReference type="ARBA" id="ARBA00022692"/>
    </source>
</evidence>
<keyword evidence="5 8" id="KW-0812">Transmembrane</keyword>
<dbReference type="InterPro" id="IPR007208">
    <property type="entry name" value="MrpF/PhaF-like"/>
</dbReference>
<evidence type="ECO:0000256" key="1">
    <source>
        <dbReference type="ARBA" id="ARBA00004651"/>
    </source>
</evidence>
<comment type="subcellular location">
    <subcellularLocation>
        <location evidence="1">Cell membrane</location>
        <topology evidence="1">Multi-pass membrane protein</topology>
    </subcellularLocation>
</comment>
<accession>A0A7L7KPF2</accession>
<dbReference type="RefSeq" id="WP_258878279.1">
    <property type="nucleotide sequence ID" value="NZ_CP048914.1"/>
</dbReference>
<organism evidence="9 10">
    <name type="scientific">Candidatus Xianfuyuplasma coldseepsis</name>
    <dbReference type="NCBI Taxonomy" id="2782163"/>
    <lineage>
        <taxon>Bacteria</taxon>
        <taxon>Bacillati</taxon>
        <taxon>Mycoplasmatota</taxon>
        <taxon>Mollicutes</taxon>
        <taxon>Candidatus Izemoplasmatales</taxon>
        <taxon>Candidatus Izemoplasmataceae</taxon>
        <taxon>Candidatus Xianfuyuplasma</taxon>
    </lineage>
</organism>
<dbReference type="GO" id="GO:0005886">
    <property type="term" value="C:plasma membrane"/>
    <property type="evidence" value="ECO:0007669"/>
    <property type="project" value="UniProtKB-SubCell"/>
</dbReference>
<evidence type="ECO:0000313" key="10">
    <source>
        <dbReference type="Proteomes" id="UP000514720"/>
    </source>
</evidence>
<sequence>MNEIIDVMLLLTLCVLVLAIFASFIRLIIGPTIWDRILMVNLISVKVVLFVAIYAIYLDSTLMLDIAISYGVIGYLTITLLSKYIMTGGRER</sequence>
<name>A0A7L7KPF2_9MOLU</name>
<dbReference type="PANTHER" id="PTHR34702:SF1">
    <property type="entry name" value="NA(+)_H(+) ANTIPORTER SUBUNIT F"/>
    <property type="match status" value="1"/>
</dbReference>
<evidence type="ECO:0000256" key="4">
    <source>
        <dbReference type="ARBA" id="ARBA00022475"/>
    </source>
</evidence>
<dbReference type="GO" id="GO:0015385">
    <property type="term" value="F:sodium:proton antiporter activity"/>
    <property type="evidence" value="ECO:0007669"/>
    <property type="project" value="TreeGrafter"/>
</dbReference>
<keyword evidence="6 8" id="KW-1133">Transmembrane helix</keyword>
<feature type="transmembrane region" description="Helical" evidence="8">
    <location>
        <begin position="63"/>
        <end position="86"/>
    </location>
</feature>
<dbReference type="EMBL" id="CP048914">
    <property type="protein sequence ID" value="QMS84660.1"/>
    <property type="molecule type" value="Genomic_DNA"/>
</dbReference>
<protein>
    <submittedName>
        <fullName evidence="9">pH regulation protein F</fullName>
    </submittedName>
</protein>
<feature type="transmembrane region" description="Helical" evidence="8">
    <location>
        <begin position="6"/>
        <end position="25"/>
    </location>
</feature>